<keyword evidence="3" id="KW-1185">Reference proteome</keyword>
<reference evidence="2" key="1">
    <citation type="journal article" date="2022" name="Front. Genet.">
        <title>Chromosome-Scale Assembly of the Dendrobium nobile Genome Provides Insights Into the Molecular Mechanism of the Biosynthesis of the Medicinal Active Ingredient of Dendrobium.</title>
        <authorList>
            <person name="Xu Q."/>
            <person name="Niu S.-C."/>
            <person name="Li K.-L."/>
            <person name="Zheng P.-J."/>
            <person name="Zhang X.-J."/>
            <person name="Jia Y."/>
            <person name="Liu Y."/>
            <person name="Niu Y.-X."/>
            <person name="Yu L.-H."/>
            <person name="Chen D.-F."/>
            <person name="Zhang G.-Q."/>
        </authorList>
    </citation>
    <scope>NUCLEOTIDE SEQUENCE</scope>
    <source>
        <tissue evidence="2">Leaf</tissue>
    </source>
</reference>
<sequence length="290" mass="32015">MDASFANFKCSLERICTMEIKLSSDIYSHLFSPPDLTSKVDSALVRPPPLQHGVPQPQPASASAFSCDPTSLPREPPEAICPLQSNRAPPPPRTTSTESSPTQLRPSAALTALRTIGPCPLAHKLEEQRNIQYVTSYEEAFMLPDPRCHLPNRNSLHLRQEDKYEDLHNDKPAREEGCVAPRAVLMDVRPGVMDIIRSDPYGARGIFLGGAGISSYPMDWSQPLLTSNGRAESCSSHSMLEETTDIKDPSGITIRDMNDPLHLEIGDCSRVTGEFRLTHSSSSFRLMTNF</sequence>
<dbReference type="AlphaFoldDB" id="A0A8T3AUP3"/>
<dbReference type="Proteomes" id="UP000829196">
    <property type="component" value="Unassembled WGS sequence"/>
</dbReference>
<evidence type="ECO:0000313" key="2">
    <source>
        <dbReference type="EMBL" id="KAI0497795.1"/>
    </source>
</evidence>
<name>A0A8T3AUP3_DENNO</name>
<accession>A0A8T3AUP3</accession>
<proteinExistence type="predicted"/>
<evidence type="ECO:0000313" key="3">
    <source>
        <dbReference type="Proteomes" id="UP000829196"/>
    </source>
</evidence>
<gene>
    <name evidence="2" type="ORF">KFK09_021031</name>
</gene>
<dbReference type="EMBL" id="JAGYWB010000015">
    <property type="protein sequence ID" value="KAI0497795.1"/>
    <property type="molecule type" value="Genomic_DNA"/>
</dbReference>
<feature type="region of interest" description="Disordered" evidence="1">
    <location>
        <begin position="47"/>
        <end position="105"/>
    </location>
</feature>
<evidence type="ECO:0000256" key="1">
    <source>
        <dbReference type="SAM" id="MobiDB-lite"/>
    </source>
</evidence>
<comment type="caution">
    <text evidence="2">The sequence shown here is derived from an EMBL/GenBank/DDBJ whole genome shotgun (WGS) entry which is preliminary data.</text>
</comment>
<organism evidence="2 3">
    <name type="scientific">Dendrobium nobile</name>
    <name type="common">Orchid</name>
    <dbReference type="NCBI Taxonomy" id="94219"/>
    <lineage>
        <taxon>Eukaryota</taxon>
        <taxon>Viridiplantae</taxon>
        <taxon>Streptophyta</taxon>
        <taxon>Embryophyta</taxon>
        <taxon>Tracheophyta</taxon>
        <taxon>Spermatophyta</taxon>
        <taxon>Magnoliopsida</taxon>
        <taxon>Liliopsida</taxon>
        <taxon>Asparagales</taxon>
        <taxon>Orchidaceae</taxon>
        <taxon>Epidendroideae</taxon>
        <taxon>Malaxideae</taxon>
        <taxon>Dendrobiinae</taxon>
        <taxon>Dendrobium</taxon>
    </lineage>
</organism>
<protein>
    <submittedName>
        <fullName evidence="2">Uncharacterized protein</fullName>
    </submittedName>
</protein>